<keyword evidence="4" id="KW-1003">Cell membrane</keyword>
<evidence type="ECO:0000313" key="11">
    <source>
        <dbReference type="Proteomes" id="UP000823629"/>
    </source>
</evidence>
<evidence type="ECO:0000256" key="6">
    <source>
        <dbReference type="ARBA" id="ARBA00022840"/>
    </source>
</evidence>
<dbReference type="PANTHER" id="PTHR43553">
    <property type="entry name" value="HEAVY METAL TRANSPORTER"/>
    <property type="match status" value="1"/>
</dbReference>
<dbReference type="PROSITE" id="PS00211">
    <property type="entry name" value="ABC_TRANSPORTER_1"/>
    <property type="match status" value="1"/>
</dbReference>
<dbReference type="AlphaFoldDB" id="A0A9D9D9A8"/>
<gene>
    <name evidence="10" type="ORF">IAC78_02570</name>
</gene>
<comment type="subcellular location">
    <subcellularLocation>
        <location evidence="1">Cell membrane</location>
        <topology evidence="1">Peripheral membrane protein</topology>
    </subcellularLocation>
</comment>
<dbReference type="NCBIfam" id="TIGR04520">
    <property type="entry name" value="ECF_ATPase_1"/>
    <property type="match status" value="1"/>
</dbReference>
<dbReference type="FunFam" id="3.40.50.300:FF:000224">
    <property type="entry name" value="Energy-coupling factor transporter ATP-binding protein EcfA"/>
    <property type="match status" value="1"/>
</dbReference>
<dbReference type="InterPro" id="IPR050095">
    <property type="entry name" value="ECF_ABC_transporter_ATP-bd"/>
</dbReference>
<keyword evidence="7" id="KW-1278">Translocase</keyword>
<dbReference type="InterPro" id="IPR030947">
    <property type="entry name" value="EcfA_1"/>
</dbReference>
<evidence type="ECO:0000256" key="1">
    <source>
        <dbReference type="ARBA" id="ARBA00004202"/>
    </source>
</evidence>
<name>A0A9D9D9A8_9BACL</name>
<evidence type="ECO:0000259" key="9">
    <source>
        <dbReference type="PROSITE" id="PS50893"/>
    </source>
</evidence>
<dbReference type="Gene3D" id="3.40.50.300">
    <property type="entry name" value="P-loop containing nucleotide triphosphate hydrolases"/>
    <property type="match status" value="1"/>
</dbReference>
<feature type="domain" description="ABC transporter" evidence="9">
    <location>
        <begin position="10"/>
        <end position="244"/>
    </location>
</feature>
<evidence type="ECO:0000256" key="5">
    <source>
        <dbReference type="ARBA" id="ARBA00022741"/>
    </source>
</evidence>
<dbReference type="GO" id="GO:0005524">
    <property type="term" value="F:ATP binding"/>
    <property type="evidence" value="ECO:0007669"/>
    <property type="project" value="UniProtKB-KW"/>
</dbReference>
<dbReference type="InterPro" id="IPR003439">
    <property type="entry name" value="ABC_transporter-like_ATP-bd"/>
</dbReference>
<keyword evidence="6" id="KW-0067">ATP-binding</keyword>
<dbReference type="CDD" id="cd03225">
    <property type="entry name" value="ABC_cobalt_CbiO_domain1"/>
    <property type="match status" value="1"/>
</dbReference>
<dbReference type="GO" id="GO:0042626">
    <property type="term" value="F:ATPase-coupled transmembrane transporter activity"/>
    <property type="evidence" value="ECO:0007669"/>
    <property type="project" value="TreeGrafter"/>
</dbReference>
<dbReference type="InterPro" id="IPR003593">
    <property type="entry name" value="AAA+_ATPase"/>
</dbReference>
<dbReference type="PANTHER" id="PTHR43553:SF24">
    <property type="entry name" value="ENERGY-COUPLING FACTOR TRANSPORTER ATP-BINDING PROTEIN ECFA1"/>
    <property type="match status" value="1"/>
</dbReference>
<dbReference type="EMBL" id="JADING010000070">
    <property type="protein sequence ID" value="MBO8414344.1"/>
    <property type="molecule type" value="Genomic_DNA"/>
</dbReference>
<proteinExistence type="inferred from homology"/>
<comment type="caution">
    <text evidence="10">The sequence shown here is derived from an EMBL/GenBank/DDBJ whole genome shotgun (WGS) entry which is preliminary data.</text>
</comment>
<evidence type="ECO:0000256" key="3">
    <source>
        <dbReference type="ARBA" id="ARBA00022448"/>
    </source>
</evidence>
<keyword evidence="8" id="KW-0472">Membrane</keyword>
<dbReference type="GO" id="GO:0015087">
    <property type="term" value="F:cobalt ion transmembrane transporter activity"/>
    <property type="evidence" value="ECO:0007669"/>
    <property type="project" value="UniProtKB-ARBA"/>
</dbReference>
<keyword evidence="3" id="KW-0813">Transport</keyword>
<dbReference type="GO" id="GO:0016887">
    <property type="term" value="F:ATP hydrolysis activity"/>
    <property type="evidence" value="ECO:0007669"/>
    <property type="project" value="InterPro"/>
</dbReference>
<evidence type="ECO:0000313" key="10">
    <source>
        <dbReference type="EMBL" id="MBO8414344.1"/>
    </source>
</evidence>
<dbReference type="Proteomes" id="UP000823629">
    <property type="component" value="Unassembled WGS sequence"/>
</dbReference>
<dbReference type="InterPro" id="IPR015856">
    <property type="entry name" value="ABC_transpr_CbiO/EcfA_su"/>
</dbReference>
<evidence type="ECO:0000256" key="4">
    <source>
        <dbReference type="ARBA" id="ARBA00022475"/>
    </source>
</evidence>
<evidence type="ECO:0000256" key="2">
    <source>
        <dbReference type="ARBA" id="ARBA00005417"/>
    </source>
</evidence>
<evidence type="ECO:0000256" key="7">
    <source>
        <dbReference type="ARBA" id="ARBA00022967"/>
    </source>
</evidence>
<dbReference type="PROSITE" id="PS50893">
    <property type="entry name" value="ABC_TRANSPORTER_2"/>
    <property type="match status" value="1"/>
</dbReference>
<keyword evidence="5" id="KW-0547">Nucleotide-binding</keyword>
<organism evidence="10 11">
    <name type="scientific">Candidatus Scatoplasma merdavium</name>
    <dbReference type="NCBI Taxonomy" id="2840932"/>
    <lineage>
        <taxon>Bacteria</taxon>
        <taxon>Bacillati</taxon>
        <taxon>Bacillota</taxon>
        <taxon>Bacilli</taxon>
        <taxon>Bacillales</taxon>
        <taxon>Candidatus Scatoplasma</taxon>
    </lineage>
</organism>
<dbReference type="Pfam" id="PF00005">
    <property type="entry name" value="ABC_tran"/>
    <property type="match status" value="1"/>
</dbReference>
<dbReference type="InterPro" id="IPR017871">
    <property type="entry name" value="ABC_transporter-like_CS"/>
</dbReference>
<sequence>MSKELPSTVVEFKNVTFRYEEEAYAVKDVSFSIKEGEYCCLIGHNGSGKSTIAKLIIGILVQEEGEIYLFNEELTDDSLDKLRKPFGIVFQNPDNQFIGNIVRDDIAFGLENDCFPEDKMEEQVDKYAELVGMKDYLDKEPSNLSGGQKQRVAIAGALARNPKVLILDEATSMLDPKGKREIMELIFETKKNNPNLTIISITHDIQEAYQADRVIVLDSSKLVMDDTPLNVFSNREKLLSMHLDIPFYLELSNKLMERKLIDKPVNSLKELEEKICE</sequence>
<dbReference type="NCBIfam" id="NF010167">
    <property type="entry name" value="PRK13648.1"/>
    <property type="match status" value="1"/>
</dbReference>
<reference evidence="10" key="1">
    <citation type="submission" date="2020-10" db="EMBL/GenBank/DDBJ databases">
        <authorList>
            <person name="Gilroy R."/>
        </authorList>
    </citation>
    <scope>NUCLEOTIDE SEQUENCE</scope>
    <source>
        <strain evidence="10">1748</strain>
    </source>
</reference>
<protein>
    <submittedName>
        <fullName evidence="10">Energy-coupling factor transporter ATPase</fullName>
    </submittedName>
</protein>
<evidence type="ECO:0000256" key="8">
    <source>
        <dbReference type="ARBA" id="ARBA00023136"/>
    </source>
</evidence>
<accession>A0A9D9D9A8</accession>
<dbReference type="SUPFAM" id="SSF52540">
    <property type="entry name" value="P-loop containing nucleoside triphosphate hydrolases"/>
    <property type="match status" value="1"/>
</dbReference>
<comment type="similarity">
    <text evidence="2">Belongs to the ABC transporter superfamily.</text>
</comment>
<dbReference type="GO" id="GO:0043190">
    <property type="term" value="C:ATP-binding cassette (ABC) transporter complex"/>
    <property type="evidence" value="ECO:0007669"/>
    <property type="project" value="TreeGrafter"/>
</dbReference>
<reference evidence="10" key="2">
    <citation type="journal article" date="2021" name="PeerJ">
        <title>Extensive microbial diversity within the chicken gut microbiome revealed by metagenomics and culture.</title>
        <authorList>
            <person name="Gilroy R."/>
            <person name="Ravi A."/>
            <person name="Getino M."/>
            <person name="Pursley I."/>
            <person name="Horton D.L."/>
            <person name="Alikhan N.F."/>
            <person name="Baker D."/>
            <person name="Gharbi K."/>
            <person name="Hall N."/>
            <person name="Watson M."/>
            <person name="Adriaenssens E.M."/>
            <person name="Foster-Nyarko E."/>
            <person name="Jarju S."/>
            <person name="Secka A."/>
            <person name="Antonio M."/>
            <person name="Oren A."/>
            <person name="Chaudhuri R.R."/>
            <person name="La Ragione R."/>
            <person name="Hildebrand F."/>
            <person name="Pallen M.J."/>
        </authorList>
    </citation>
    <scope>NUCLEOTIDE SEQUENCE</scope>
    <source>
        <strain evidence="10">1748</strain>
    </source>
</reference>
<dbReference type="InterPro" id="IPR027417">
    <property type="entry name" value="P-loop_NTPase"/>
</dbReference>
<dbReference type="SMART" id="SM00382">
    <property type="entry name" value="AAA"/>
    <property type="match status" value="1"/>
</dbReference>